<organism evidence="8 9">
    <name type="scientific">Carnegiea gigantea</name>
    <dbReference type="NCBI Taxonomy" id="171969"/>
    <lineage>
        <taxon>Eukaryota</taxon>
        <taxon>Viridiplantae</taxon>
        <taxon>Streptophyta</taxon>
        <taxon>Embryophyta</taxon>
        <taxon>Tracheophyta</taxon>
        <taxon>Spermatophyta</taxon>
        <taxon>Magnoliopsida</taxon>
        <taxon>eudicotyledons</taxon>
        <taxon>Gunneridae</taxon>
        <taxon>Pentapetalae</taxon>
        <taxon>Caryophyllales</taxon>
        <taxon>Cactineae</taxon>
        <taxon>Cactaceae</taxon>
        <taxon>Cactoideae</taxon>
        <taxon>Echinocereeae</taxon>
        <taxon>Carnegiea</taxon>
    </lineage>
</organism>
<dbReference type="SUPFAM" id="SSF54928">
    <property type="entry name" value="RNA-binding domain, RBD"/>
    <property type="match status" value="2"/>
</dbReference>
<dbReference type="InterPro" id="IPR034825">
    <property type="entry name" value="CID8-like_RRM2"/>
</dbReference>
<evidence type="ECO:0000256" key="5">
    <source>
        <dbReference type="PROSITE-ProRule" id="PRU00176"/>
    </source>
</evidence>
<dbReference type="CDD" id="cd12459">
    <property type="entry name" value="RRM1_CID8_like"/>
    <property type="match status" value="1"/>
</dbReference>
<dbReference type="InterPro" id="IPR012677">
    <property type="entry name" value="Nucleotide-bd_a/b_plait_sf"/>
</dbReference>
<feature type="domain" description="RRM" evidence="7">
    <location>
        <begin position="120"/>
        <end position="195"/>
    </location>
</feature>
<comment type="caution">
    <text evidence="8">The sequence shown here is derived from an EMBL/GenBank/DDBJ whole genome shotgun (WGS) entry which is preliminary data.</text>
</comment>
<dbReference type="EMBL" id="JAKOGI010000123">
    <property type="protein sequence ID" value="KAJ8443258.1"/>
    <property type="molecule type" value="Genomic_DNA"/>
</dbReference>
<sequence>MAAVGQNLVNSDDQFKNCDSPTQNSEIDSKSSDSKSEFQKNINELADILSKLNPWAKEFIPSSYRLKNDQSVQTDFSAPTKNVGNDKFPNNRRRKINFNQGKRRMNGRAFSSQREESVRRTVYVSDIDQHVTEERLAALFSGCGQVVDCRICGDPHSVLRFAFVEFADEYGARAALNLGGTMLGYYPVRVLPSKTAIVPVNPTFLPRSEDEREMCARTVYCTNIDKKVSQVEVKNFFESACGEVSRLRLLGDNVHSTRIAFVEFAMAESAILALNCSGMILGTQPIRVSPSKTPVRPRLPRPAAPN</sequence>
<evidence type="ECO:0000259" key="7">
    <source>
        <dbReference type="PROSITE" id="PS50102"/>
    </source>
</evidence>
<evidence type="ECO:0000256" key="1">
    <source>
        <dbReference type="ARBA" id="ARBA00004123"/>
    </source>
</evidence>
<dbReference type="InterPro" id="IPR000504">
    <property type="entry name" value="RRM_dom"/>
</dbReference>
<protein>
    <recommendedName>
        <fullName evidence="7">RRM domain-containing protein</fullName>
    </recommendedName>
</protein>
<dbReference type="Proteomes" id="UP001153076">
    <property type="component" value="Unassembled WGS sequence"/>
</dbReference>
<feature type="compositionally biased region" description="Polar residues" evidence="6">
    <location>
        <begin position="7"/>
        <end position="24"/>
    </location>
</feature>
<dbReference type="SMART" id="SM00360">
    <property type="entry name" value="RRM"/>
    <property type="match status" value="2"/>
</dbReference>
<evidence type="ECO:0000256" key="2">
    <source>
        <dbReference type="ARBA" id="ARBA00022737"/>
    </source>
</evidence>
<dbReference type="InterPro" id="IPR035979">
    <property type="entry name" value="RBD_domain_sf"/>
</dbReference>
<keyword evidence="3 5" id="KW-0694">RNA-binding</keyword>
<evidence type="ECO:0000256" key="4">
    <source>
        <dbReference type="ARBA" id="ARBA00023242"/>
    </source>
</evidence>
<feature type="region of interest" description="Disordered" evidence="6">
    <location>
        <begin position="287"/>
        <end position="306"/>
    </location>
</feature>
<keyword evidence="9" id="KW-1185">Reference proteome</keyword>
<dbReference type="GO" id="GO:0005634">
    <property type="term" value="C:nucleus"/>
    <property type="evidence" value="ECO:0007669"/>
    <property type="project" value="UniProtKB-SubCell"/>
</dbReference>
<dbReference type="PROSITE" id="PS50102">
    <property type="entry name" value="RRM"/>
    <property type="match status" value="2"/>
</dbReference>
<dbReference type="PANTHER" id="PTHR32343">
    <property type="entry name" value="SERINE/ARGININE-RICH SPLICING FACTOR"/>
    <property type="match status" value="1"/>
</dbReference>
<dbReference type="InterPro" id="IPR009818">
    <property type="entry name" value="PAM2_motif"/>
</dbReference>
<keyword evidence="2" id="KW-0677">Repeat</keyword>
<feature type="region of interest" description="Disordered" evidence="6">
    <location>
        <begin position="71"/>
        <end position="93"/>
    </location>
</feature>
<dbReference type="AlphaFoldDB" id="A0A9Q1KH49"/>
<evidence type="ECO:0000313" key="8">
    <source>
        <dbReference type="EMBL" id="KAJ8443258.1"/>
    </source>
</evidence>
<feature type="region of interest" description="Disordered" evidence="6">
    <location>
        <begin position="1"/>
        <end position="38"/>
    </location>
</feature>
<reference evidence="8" key="1">
    <citation type="submission" date="2022-04" db="EMBL/GenBank/DDBJ databases">
        <title>Carnegiea gigantea Genome sequencing and assembly v2.</title>
        <authorList>
            <person name="Copetti D."/>
            <person name="Sanderson M.J."/>
            <person name="Burquez A."/>
            <person name="Wojciechowski M.F."/>
        </authorList>
    </citation>
    <scope>NUCLEOTIDE SEQUENCE</scope>
    <source>
        <strain evidence="8">SGP5-SGP5p</strain>
        <tissue evidence="8">Aerial part</tissue>
    </source>
</reference>
<proteinExistence type="predicted"/>
<dbReference type="Gene3D" id="3.30.70.330">
    <property type="match status" value="2"/>
</dbReference>
<evidence type="ECO:0000256" key="3">
    <source>
        <dbReference type="ARBA" id="ARBA00022884"/>
    </source>
</evidence>
<feature type="compositionally biased region" description="Basic and acidic residues" evidence="6">
    <location>
        <begin position="27"/>
        <end position="38"/>
    </location>
</feature>
<accession>A0A9Q1KH49</accession>
<dbReference type="Pfam" id="PF07145">
    <property type="entry name" value="PAM2"/>
    <property type="match status" value="1"/>
</dbReference>
<dbReference type="OrthoDB" id="7763451at2759"/>
<evidence type="ECO:0000256" key="6">
    <source>
        <dbReference type="SAM" id="MobiDB-lite"/>
    </source>
</evidence>
<evidence type="ECO:0000313" key="9">
    <source>
        <dbReference type="Proteomes" id="UP001153076"/>
    </source>
</evidence>
<name>A0A9Q1KH49_9CARY</name>
<dbReference type="FunFam" id="3.30.70.330:FF:000665">
    <property type="entry name" value="Polyadenylate-binding protein-interacting protein 10"/>
    <property type="match status" value="1"/>
</dbReference>
<feature type="domain" description="RRM" evidence="7">
    <location>
        <begin position="217"/>
        <end position="293"/>
    </location>
</feature>
<keyword evidence="4" id="KW-0539">Nucleus</keyword>
<dbReference type="Pfam" id="PF00076">
    <property type="entry name" value="RRM_1"/>
    <property type="match status" value="2"/>
</dbReference>
<dbReference type="FunFam" id="3.30.70.330:FF:000530">
    <property type="entry name" value="Polyadenylate-binding protein-interacting protein 11"/>
    <property type="match status" value="1"/>
</dbReference>
<comment type="subcellular location">
    <subcellularLocation>
        <location evidence="1">Nucleus</location>
    </subcellularLocation>
</comment>
<dbReference type="PANTHER" id="PTHR32343:SF22">
    <property type="entry name" value="LD29830P"/>
    <property type="match status" value="1"/>
</dbReference>
<dbReference type="GO" id="GO:0003729">
    <property type="term" value="F:mRNA binding"/>
    <property type="evidence" value="ECO:0007669"/>
    <property type="project" value="UniProtKB-ARBA"/>
</dbReference>
<dbReference type="CDD" id="cd12460">
    <property type="entry name" value="RRM2_CID8_like"/>
    <property type="match status" value="1"/>
</dbReference>
<dbReference type="InterPro" id="IPR034823">
    <property type="entry name" value="CID8-like_RRM1"/>
</dbReference>
<gene>
    <name evidence="8" type="ORF">Cgig2_010153</name>
</gene>
<feature type="compositionally biased region" description="Polar residues" evidence="6">
    <location>
        <begin position="71"/>
        <end position="83"/>
    </location>
</feature>